<dbReference type="AlphaFoldDB" id="A0A921F463"/>
<keyword evidence="3" id="KW-0813">Transport</keyword>
<name>A0A921F463_9ACTN</name>
<keyword evidence="4 5" id="KW-0732">Signal</keyword>
<feature type="chain" id="PRO_5036997117" evidence="5">
    <location>
        <begin position="23"/>
        <end position="317"/>
    </location>
</feature>
<organism evidence="7 8">
    <name type="scientific">Dietzia timorensis</name>
    <dbReference type="NCBI Taxonomy" id="499555"/>
    <lineage>
        <taxon>Bacteria</taxon>
        <taxon>Bacillati</taxon>
        <taxon>Actinomycetota</taxon>
        <taxon>Actinomycetes</taxon>
        <taxon>Mycobacteriales</taxon>
        <taxon>Dietziaceae</taxon>
        <taxon>Dietzia</taxon>
    </lineage>
</organism>
<comment type="subcellular location">
    <subcellularLocation>
        <location evidence="1">Cell envelope</location>
    </subcellularLocation>
</comment>
<dbReference type="PROSITE" id="PS51257">
    <property type="entry name" value="PROKAR_LIPOPROTEIN"/>
    <property type="match status" value="1"/>
</dbReference>
<dbReference type="InterPro" id="IPR002491">
    <property type="entry name" value="ABC_transptr_periplasmic_BD"/>
</dbReference>
<dbReference type="GO" id="GO:0030288">
    <property type="term" value="C:outer membrane-bounded periplasmic space"/>
    <property type="evidence" value="ECO:0007669"/>
    <property type="project" value="TreeGrafter"/>
</dbReference>
<reference evidence="7" key="1">
    <citation type="journal article" date="2021" name="PeerJ">
        <title>Extensive microbial diversity within the chicken gut microbiome revealed by metagenomics and culture.</title>
        <authorList>
            <person name="Gilroy R."/>
            <person name="Ravi A."/>
            <person name="Getino M."/>
            <person name="Pursley I."/>
            <person name="Horton D.L."/>
            <person name="Alikhan N.F."/>
            <person name="Baker D."/>
            <person name="Gharbi K."/>
            <person name="Hall N."/>
            <person name="Watson M."/>
            <person name="Adriaenssens E.M."/>
            <person name="Foster-Nyarko E."/>
            <person name="Jarju S."/>
            <person name="Secka A."/>
            <person name="Antonio M."/>
            <person name="Oren A."/>
            <person name="Chaudhuri R.R."/>
            <person name="La Ragione R."/>
            <person name="Hildebrand F."/>
            <person name="Pallen M.J."/>
        </authorList>
    </citation>
    <scope>NUCLEOTIDE SEQUENCE</scope>
    <source>
        <strain evidence="7">ChiGjej1B1-18357</strain>
    </source>
</reference>
<dbReference type="EMBL" id="DYXM01000142">
    <property type="protein sequence ID" value="HJE90862.1"/>
    <property type="molecule type" value="Genomic_DNA"/>
</dbReference>
<evidence type="ECO:0000313" key="8">
    <source>
        <dbReference type="Proteomes" id="UP000776650"/>
    </source>
</evidence>
<dbReference type="PANTHER" id="PTHR30532">
    <property type="entry name" value="IRON III DICITRATE-BINDING PERIPLASMIC PROTEIN"/>
    <property type="match status" value="1"/>
</dbReference>
<feature type="signal peptide" evidence="5">
    <location>
        <begin position="1"/>
        <end position="22"/>
    </location>
</feature>
<dbReference type="RefSeq" id="WP_303912264.1">
    <property type="nucleotide sequence ID" value="NZ_DYXM01000142.1"/>
</dbReference>
<protein>
    <submittedName>
        <fullName evidence="7">ABC transporter substrate-binding protein</fullName>
    </submittedName>
</protein>
<dbReference type="SUPFAM" id="SSF53807">
    <property type="entry name" value="Helical backbone' metal receptor"/>
    <property type="match status" value="1"/>
</dbReference>
<evidence type="ECO:0000313" key="7">
    <source>
        <dbReference type="EMBL" id="HJE90862.1"/>
    </source>
</evidence>
<feature type="domain" description="Fe/B12 periplasmic-binding" evidence="6">
    <location>
        <begin position="47"/>
        <end position="317"/>
    </location>
</feature>
<dbReference type="Proteomes" id="UP000776650">
    <property type="component" value="Unassembled WGS sequence"/>
</dbReference>
<evidence type="ECO:0000256" key="1">
    <source>
        <dbReference type="ARBA" id="ARBA00004196"/>
    </source>
</evidence>
<comment type="similarity">
    <text evidence="2">Belongs to the bacterial solute-binding protein 8 family.</text>
</comment>
<sequence length="317" mass="34035">MNPTFGRRKKILASFGIAVAAAAGLTACSRGEGEAESGAETADTASSVAALGFGDADTLLSLGIQPTVVAPFGTTGDTSEKGVGPWAEDLFTGDAPVIIENLGQGLTADAVEKVSSASPTQIVAVNQAVDEQAKKDLEAIAPLTTHSDEYDDYEVPWDVQVRDIAGAVDKQAEGDKLIEEAKQAFADYREAHPELKGKKAAVALPYSGRLGIMTEEDGRGVFLTEMGYEIPDELQKAEEGAFFMDLSPENYSMLDQLDELFILEYGGQENEVRENDAFQNLDIVKEDRVKYIGQDLGNAMSMPNPVTIPWTLDNFVE</sequence>
<evidence type="ECO:0000256" key="4">
    <source>
        <dbReference type="ARBA" id="ARBA00022729"/>
    </source>
</evidence>
<reference evidence="7" key="2">
    <citation type="submission" date="2021-09" db="EMBL/GenBank/DDBJ databases">
        <authorList>
            <person name="Gilroy R."/>
        </authorList>
    </citation>
    <scope>NUCLEOTIDE SEQUENCE</scope>
    <source>
        <strain evidence="7">ChiGjej1B1-18357</strain>
    </source>
</reference>
<dbReference type="PROSITE" id="PS50983">
    <property type="entry name" value="FE_B12_PBP"/>
    <property type="match status" value="1"/>
</dbReference>
<dbReference type="GO" id="GO:1901678">
    <property type="term" value="P:iron coordination entity transport"/>
    <property type="evidence" value="ECO:0007669"/>
    <property type="project" value="UniProtKB-ARBA"/>
</dbReference>
<dbReference type="PANTHER" id="PTHR30532:SF24">
    <property type="entry name" value="FERRIC ENTEROBACTIN-BINDING PERIPLASMIC PROTEIN FEPB"/>
    <property type="match status" value="1"/>
</dbReference>
<accession>A0A921F463</accession>
<comment type="caution">
    <text evidence="7">The sequence shown here is derived from an EMBL/GenBank/DDBJ whole genome shotgun (WGS) entry which is preliminary data.</text>
</comment>
<gene>
    <name evidence="7" type="ORF">K8V11_07625</name>
</gene>
<dbReference type="Gene3D" id="3.40.50.1980">
    <property type="entry name" value="Nitrogenase molybdenum iron protein domain"/>
    <property type="match status" value="2"/>
</dbReference>
<evidence type="ECO:0000256" key="3">
    <source>
        <dbReference type="ARBA" id="ARBA00022448"/>
    </source>
</evidence>
<evidence type="ECO:0000256" key="2">
    <source>
        <dbReference type="ARBA" id="ARBA00008814"/>
    </source>
</evidence>
<dbReference type="Pfam" id="PF01497">
    <property type="entry name" value="Peripla_BP_2"/>
    <property type="match status" value="1"/>
</dbReference>
<evidence type="ECO:0000259" key="6">
    <source>
        <dbReference type="PROSITE" id="PS50983"/>
    </source>
</evidence>
<proteinExistence type="inferred from homology"/>
<evidence type="ECO:0000256" key="5">
    <source>
        <dbReference type="SAM" id="SignalP"/>
    </source>
</evidence>
<dbReference type="InterPro" id="IPR051313">
    <property type="entry name" value="Bact_iron-sidero_bind"/>
</dbReference>